<evidence type="ECO:0000256" key="1">
    <source>
        <dbReference type="ARBA" id="ARBA00023002"/>
    </source>
</evidence>
<name>A0A8D5U5A6_9CREN</name>
<comment type="similarity">
    <text evidence="2">Belongs to the D-isomer specific 2-hydroxyacid dehydrogenase family.</text>
</comment>
<evidence type="ECO:0000313" key="6">
    <source>
        <dbReference type="Proteomes" id="UP000825123"/>
    </source>
</evidence>
<proteinExistence type="inferred from homology"/>
<dbReference type="Gene3D" id="3.40.50.720">
    <property type="entry name" value="NAD(P)-binding Rossmann-like Domain"/>
    <property type="match status" value="2"/>
</dbReference>
<keyword evidence="1 2" id="KW-0560">Oxidoreductase</keyword>
<dbReference type="EMBL" id="AP024597">
    <property type="protein sequence ID" value="BCU69292.1"/>
    <property type="molecule type" value="Genomic_DNA"/>
</dbReference>
<dbReference type="RefSeq" id="WP_221289335.1">
    <property type="nucleotide sequence ID" value="NZ_AP024597.1"/>
</dbReference>
<dbReference type="KEGG" id="csty:KN1_05890"/>
<organism evidence="5 6">
    <name type="scientific">Stygiolobus caldivivus</name>
    <dbReference type="NCBI Taxonomy" id="2824673"/>
    <lineage>
        <taxon>Archaea</taxon>
        <taxon>Thermoproteota</taxon>
        <taxon>Thermoprotei</taxon>
        <taxon>Sulfolobales</taxon>
        <taxon>Sulfolobaceae</taxon>
        <taxon>Stygiolobus</taxon>
    </lineage>
</organism>
<dbReference type="Pfam" id="PF02826">
    <property type="entry name" value="2-Hacid_dh_C"/>
    <property type="match status" value="1"/>
</dbReference>
<evidence type="ECO:0000256" key="2">
    <source>
        <dbReference type="RuleBase" id="RU003719"/>
    </source>
</evidence>
<evidence type="ECO:0000259" key="3">
    <source>
        <dbReference type="Pfam" id="PF00389"/>
    </source>
</evidence>
<feature type="domain" description="D-isomer specific 2-hydroxyacid dehydrogenase NAD-binding" evidence="4">
    <location>
        <begin position="108"/>
        <end position="283"/>
    </location>
</feature>
<accession>A0A8D5U5A6</accession>
<dbReference type="GO" id="GO:0051287">
    <property type="term" value="F:NAD binding"/>
    <property type="evidence" value="ECO:0007669"/>
    <property type="project" value="InterPro"/>
</dbReference>
<evidence type="ECO:0000313" key="5">
    <source>
        <dbReference type="EMBL" id="BCU69292.1"/>
    </source>
</evidence>
<dbReference type="Proteomes" id="UP000825123">
    <property type="component" value="Chromosome"/>
</dbReference>
<reference evidence="5 6" key="1">
    <citation type="submission" date="2021-04" db="EMBL/GenBank/DDBJ databases">
        <title>Complete genome sequence of Stygiolobus sp. KN-1.</title>
        <authorList>
            <person name="Nakamura K."/>
            <person name="Sakai H."/>
            <person name="Kurosawa N."/>
        </authorList>
    </citation>
    <scope>NUCLEOTIDE SEQUENCE [LARGE SCALE GENOMIC DNA]</scope>
    <source>
        <strain evidence="5 6">KN-1</strain>
    </source>
</reference>
<gene>
    <name evidence="5" type="ORF">KN1_05890</name>
</gene>
<dbReference type="InterPro" id="IPR029752">
    <property type="entry name" value="D-isomer_DH_CS1"/>
</dbReference>
<dbReference type="FunFam" id="3.40.50.720:FF:000462">
    <property type="entry name" value="Glyoxylate reductase (NADP+)"/>
    <property type="match status" value="1"/>
</dbReference>
<protein>
    <submittedName>
        <fullName evidence="5">D-glycerate dehydrogenase</fullName>
    </submittedName>
</protein>
<dbReference type="InterPro" id="IPR050223">
    <property type="entry name" value="D-isomer_2-hydroxyacid_DH"/>
</dbReference>
<dbReference type="PROSITE" id="PS00065">
    <property type="entry name" value="D_2_HYDROXYACID_DH_1"/>
    <property type="match status" value="1"/>
</dbReference>
<dbReference type="InterPro" id="IPR006139">
    <property type="entry name" value="D-isomer_2_OHA_DH_cat_dom"/>
</dbReference>
<dbReference type="PANTHER" id="PTHR10996:SF283">
    <property type="entry name" value="GLYOXYLATE_HYDROXYPYRUVATE REDUCTASE B"/>
    <property type="match status" value="1"/>
</dbReference>
<dbReference type="GeneID" id="66162343"/>
<dbReference type="GO" id="GO:0016618">
    <property type="term" value="F:hydroxypyruvate reductase [NAD(P)H] activity"/>
    <property type="evidence" value="ECO:0007669"/>
    <property type="project" value="TreeGrafter"/>
</dbReference>
<dbReference type="InterPro" id="IPR006140">
    <property type="entry name" value="D-isomer_DH_NAD-bd"/>
</dbReference>
<dbReference type="SUPFAM" id="SSF51735">
    <property type="entry name" value="NAD(P)-binding Rossmann-fold domains"/>
    <property type="match status" value="1"/>
</dbReference>
<sequence length="314" mass="36055">MKVLITFRFFDEWVNRIRENGIEIIQWKEEKAPPKKWIMDNVTDVDGILCTLNTRIDKDIISIAKKLKVISTYSVGFDHIDVKEAKSKGIKIGYTPEVLTETTADLIFGLILAVARRIVEGDKLIREGKWMIPWQPDFLLGYDVYGKTLGIIGMGRIGKAVYRRAKGFNMHVIYYSRSKKYDIEAEYVSLDELLQRSDFVVVTVDLNESTYHMINEKALKMMKRNAFLINASRGRTVDEKALVKALEEKWIAGAALDVFEEEPINKDHPLLKFNNVVVTPHIGSATFETRHKMAEIAVENLKRGLRGEKLVYEL</sequence>
<dbReference type="GO" id="GO:0030267">
    <property type="term" value="F:glyoxylate reductase (NADPH) activity"/>
    <property type="evidence" value="ECO:0007669"/>
    <property type="project" value="TreeGrafter"/>
</dbReference>
<dbReference type="InterPro" id="IPR036291">
    <property type="entry name" value="NAD(P)-bd_dom_sf"/>
</dbReference>
<dbReference type="PANTHER" id="PTHR10996">
    <property type="entry name" value="2-HYDROXYACID DEHYDROGENASE-RELATED"/>
    <property type="match status" value="1"/>
</dbReference>
<dbReference type="GO" id="GO:0005829">
    <property type="term" value="C:cytosol"/>
    <property type="evidence" value="ECO:0007669"/>
    <property type="project" value="TreeGrafter"/>
</dbReference>
<evidence type="ECO:0000259" key="4">
    <source>
        <dbReference type="Pfam" id="PF02826"/>
    </source>
</evidence>
<feature type="domain" description="D-isomer specific 2-hydroxyacid dehydrogenase catalytic" evidence="3">
    <location>
        <begin position="9"/>
        <end position="310"/>
    </location>
</feature>
<dbReference type="CDD" id="cd05301">
    <property type="entry name" value="GDH"/>
    <property type="match status" value="1"/>
</dbReference>
<dbReference type="Pfam" id="PF00389">
    <property type="entry name" value="2-Hacid_dh"/>
    <property type="match status" value="1"/>
</dbReference>
<dbReference type="AlphaFoldDB" id="A0A8D5U5A6"/>
<keyword evidence="6" id="KW-1185">Reference proteome</keyword>
<dbReference type="SUPFAM" id="SSF52283">
    <property type="entry name" value="Formate/glycerate dehydrogenase catalytic domain-like"/>
    <property type="match status" value="1"/>
</dbReference>